<comment type="caution">
    <text evidence="1">The sequence shown here is derived from an EMBL/GenBank/DDBJ whole genome shotgun (WGS) entry which is preliminary data.</text>
</comment>
<keyword evidence="2" id="KW-1185">Reference proteome</keyword>
<proteinExistence type="predicted"/>
<accession>A0ABW9TJN8</accession>
<gene>
    <name evidence="1" type="ORF">BBL17_014510</name>
</gene>
<name>A0ABW9TJN8_AGRVI</name>
<organism evidence="1 2">
    <name type="scientific">Agrobacterium vitis</name>
    <name type="common">Rhizobium vitis</name>
    <dbReference type="NCBI Taxonomy" id="373"/>
    <lineage>
        <taxon>Bacteria</taxon>
        <taxon>Pseudomonadati</taxon>
        <taxon>Pseudomonadota</taxon>
        <taxon>Alphaproteobacteria</taxon>
        <taxon>Hyphomicrobiales</taxon>
        <taxon>Rhizobiaceae</taxon>
        <taxon>Rhizobium/Agrobacterium group</taxon>
        <taxon>Agrobacterium</taxon>
    </lineage>
</organism>
<protein>
    <submittedName>
        <fullName evidence="1">Uncharacterized protein</fullName>
    </submittedName>
</protein>
<sequence length="55" mass="5844">MMLHAHDVAGDGVVSPIPLRALSLGDGFQAITMALMAARDIVQRMEQKPSNAIVV</sequence>
<dbReference type="RefSeq" id="WP_156762576.1">
    <property type="nucleotide sequence ID" value="NZ_MBFE02000009.1"/>
</dbReference>
<evidence type="ECO:0000313" key="1">
    <source>
        <dbReference type="EMBL" id="MUO42999.1"/>
    </source>
</evidence>
<dbReference type="Proteomes" id="UP000179454">
    <property type="component" value="Unassembled WGS sequence"/>
</dbReference>
<evidence type="ECO:0000313" key="2">
    <source>
        <dbReference type="Proteomes" id="UP000179454"/>
    </source>
</evidence>
<dbReference type="EMBL" id="MBFE02000009">
    <property type="protein sequence ID" value="MUO42999.1"/>
    <property type="molecule type" value="Genomic_DNA"/>
</dbReference>
<reference evidence="1" key="1">
    <citation type="submission" date="2019-11" db="EMBL/GenBank/DDBJ databases">
        <title>Whole-genome sequencing of Allorhizobium vitis.</title>
        <authorList>
            <person name="Gan H.M."/>
            <person name="Savka M.A."/>
        </authorList>
    </citation>
    <scope>NUCLEOTIDE SEQUENCE [LARGE SCALE GENOMIC DNA]</scope>
    <source>
        <strain evidence="1">T1/7</strain>
    </source>
</reference>